<dbReference type="AlphaFoldDB" id="A0A1I7Y791"/>
<protein>
    <submittedName>
        <fullName evidence="2">Phlebovirus_G2 domain-containing protein</fullName>
    </submittedName>
</protein>
<accession>A0A1I7Y791</accession>
<name>A0A1I7Y791_9BILA</name>
<evidence type="ECO:0000313" key="1">
    <source>
        <dbReference type="Proteomes" id="UP000095287"/>
    </source>
</evidence>
<keyword evidence="1" id="KW-1185">Reference proteome</keyword>
<organism evidence="1 2">
    <name type="scientific">Steinernema glaseri</name>
    <dbReference type="NCBI Taxonomy" id="37863"/>
    <lineage>
        <taxon>Eukaryota</taxon>
        <taxon>Metazoa</taxon>
        <taxon>Ecdysozoa</taxon>
        <taxon>Nematoda</taxon>
        <taxon>Chromadorea</taxon>
        <taxon>Rhabditida</taxon>
        <taxon>Tylenchina</taxon>
        <taxon>Panagrolaimomorpha</taxon>
        <taxon>Strongyloidoidea</taxon>
        <taxon>Steinernematidae</taxon>
        <taxon>Steinernema</taxon>
    </lineage>
</organism>
<reference evidence="2" key="1">
    <citation type="submission" date="2016-11" db="UniProtKB">
        <authorList>
            <consortium name="WormBaseParasite"/>
        </authorList>
    </citation>
    <scope>IDENTIFICATION</scope>
</reference>
<sequence length="150" mass="16814">MYIRQHYYQREVLHRYAWEGKCGLWRAVPAHCECCNNAGNCFIKDVHLVNLCALSTDIQCGSEICSGSAINRTDRSTIARYAIPNNTCKWLASFICRATAPGAHTDNTSAMNMIFSLDRNTVQVFSTIRVIATGSLDLLSKRLKVSYISD</sequence>
<evidence type="ECO:0000313" key="2">
    <source>
        <dbReference type="WBParaSite" id="L893_g1320.t1"/>
    </source>
</evidence>
<dbReference type="Proteomes" id="UP000095287">
    <property type="component" value="Unplaced"/>
</dbReference>
<proteinExistence type="predicted"/>
<dbReference type="WBParaSite" id="L893_g1320.t1">
    <property type="protein sequence ID" value="L893_g1320.t1"/>
    <property type="gene ID" value="L893_g1320"/>
</dbReference>